<evidence type="ECO:0000256" key="8">
    <source>
        <dbReference type="PROSITE-ProRule" id="PRU00266"/>
    </source>
</evidence>
<dbReference type="CDD" id="cd19873">
    <property type="entry name" value="DSRM_MRPL3_like"/>
    <property type="match status" value="1"/>
</dbReference>
<dbReference type="InterPro" id="IPR036389">
    <property type="entry name" value="RNase_III_sf"/>
</dbReference>
<dbReference type="InterPro" id="IPR000999">
    <property type="entry name" value="RNase_III_dom"/>
</dbReference>
<reference evidence="11 12" key="1">
    <citation type="submission" date="2014-03" db="EMBL/GenBank/DDBJ databases">
        <title>The genome of Kluyveromyces dobzhanskii.</title>
        <authorList>
            <person name="Nystedt B."/>
            <person name="Astrom S."/>
        </authorList>
    </citation>
    <scope>NUCLEOTIDE SEQUENCE [LARGE SCALE GENOMIC DNA]</scope>
    <source>
        <strain evidence="11 12">CBS 2104</strain>
    </source>
</reference>
<feature type="domain" description="RNase III" evidence="10">
    <location>
        <begin position="52"/>
        <end position="194"/>
    </location>
</feature>
<evidence type="ECO:0000313" key="12">
    <source>
        <dbReference type="Proteomes" id="UP000031516"/>
    </source>
</evidence>
<keyword evidence="12" id="KW-1185">Reference proteome</keyword>
<dbReference type="EMBL" id="CCBQ010000038">
    <property type="protein sequence ID" value="CDO94533.1"/>
    <property type="molecule type" value="Genomic_DNA"/>
</dbReference>
<evidence type="ECO:0000259" key="10">
    <source>
        <dbReference type="PROSITE" id="PS50142"/>
    </source>
</evidence>
<organism evidence="11 12">
    <name type="scientific">Kluyveromyces dobzhanskii CBS 2104</name>
    <dbReference type="NCBI Taxonomy" id="1427455"/>
    <lineage>
        <taxon>Eukaryota</taxon>
        <taxon>Fungi</taxon>
        <taxon>Dikarya</taxon>
        <taxon>Ascomycota</taxon>
        <taxon>Saccharomycotina</taxon>
        <taxon>Saccharomycetes</taxon>
        <taxon>Saccharomycetales</taxon>
        <taxon>Saccharomycetaceae</taxon>
        <taxon>Kluyveromyces</taxon>
    </lineage>
</organism>
<accession>A0A0A8L6K3</accession>
<dbReference type="Pfam" id="PF22892">
    <property type="entry name" value="DSRM_MRPL44"/>
    <property type="match status" value="1"/>
</dbReference>
<dbReference type="GO" id="GO:0003735">
    <property type="term" value="F:structural constituent of ribosome"/>
    <property type="evidence" value="ECO:0007669"/>
    <property type="project" value="TreeGrafter"/>
</dbReference>
<dbReference type="GO" id="GO:0004525">
    <property type="term" value="F:ribonuclease III activity"/>
    <property type="evidence" value="ECO:0007669"/>
    <property type="project" value="InterPro"/>
</dbReference>
<dbReference type="SMART" id="SM00535">
    <property type="entry name" value="RIBOc"/>
    <property type="match status" value="1"/>
</dbReference>
<dbReference type="AlphaFoldDB" id="A0A0A8L6K3"/>
<dbReference type="Gene3D" id="3.30.160.20">
    <property type="match status" value="1"/>
</dbReference>
<dbReference type="SMART" id="SM00358">
    <property type="entry name" value="DSRM"/>
    <property type="match status" value="1"/>
</dbReference>
<dbReference type="PANTHER" id="PTHR11207">
    <property type="entry name" value="RIBONUCLEASE III"/>
    <property type="match status" value="1"/>
</dbReference>
<evidence type="ECO:0000259" key="9">
    <source>
        <dbReference type="PROSITE" id="PS50137"/>
    </source>
</evidence>
<evidence type="ECO:0000256" key="6">
    <source>
        <dbReference type="ARBA" id="ARBA00024034"/>
    </source>
</evidence>
<sequence length="315" mass="34906">MSFSKLLNPVRVRGFASCAKLYQSELSSLKEYKSTISDLLRNAGHELKSPNLVALHSRLGLPQGLSYSLLSRCLTCRSSGEVNYDNMSLNIFGKSLLTMAVTSELMKKHPRLPGVVLNAAVDAYINDHVLSNVASSWGIEPETQSVLDRYAKNENATITLGKLRYFQNSTDELHNFSETNAMAVAVRSIFAAIYSVDKDFNKTHKFISDHVLSRKLDVKDLFAFEQPTRELAALCRRQGLEKPVSKLLAENGRLSKSPLFIVGVFSGEEKLGEGYGSSLKEAKARAATDALLKWYCYEPVHGQQPVVIDQGEVLV</sequence>
<comment type="similarity">
    <text evidence="6">Belongs to the ribonuclease III family. Mitochondrion-specific ribosomal protein mL44 subfamily.</text>
</comment>
<dbReference type="InterPro" id="IPR044443">
    <property type="entry name" value="Ribosomal_mL44_DSRM_fung"/>
</dbReference>
<keyword evidence="3" id="KW-0689">Ribosomal protein</keyword>
<protein>
    <recommendedName>
        <fullName evidence="7">Large ribosomal subunit protein mL44</fullName>
    </recommendedName>
</protein>
<keyword evidence="4" id="KW-0496">Mitochondrion</keyword>
<dbReference type="Pfam" id="PF00636">
    <property type="entry name" value="Ribonuclease_3"/>
    <property type="match status" value="1"/>
</dbReference>
<proteinExistence type="inferred from homology"/>
<dbReference type="SUPFAM" id="SSF69065">
    <property type="entry name" value="RNase III domain-like"/>
    <property type="match status" value="1"/>
</dbReference>
<feature type="domain" description="DRBM" evidence="9">
    <location>
        <begin position="226"/>
        <end position="296"/>
    </location>
</feature>
<dbReference type="GO" id="GO:0003725">
    <property type="term" value="F:double-stranded RNA binding"/>
    <property type="evidence" value="ECO:0007669"/>
    <property type="project" value="InterPro"/>
</dbReference>
<evidence type="ECO:0000256" key="7">
    <source>
        <dbReference type="ARBA" id="ARBA00035187"/>
    </source>
</evidence>
<evidence type="ECO:0000256" key="5">
    <source>
        <dbReference type="ARBA" id="ARBA00023274"/>
    </source>
</evidence>
<comment type="subcellular location">
    <subcellularLocation>
        <location evidence="1">Mitochondrion</location>
    </subcellularLocation>
</comment>
<dbReference type="GO" id="GO:0006396">
    <property type="term" value="P:RNA processing"/>
    <property type="evidence" value="ECO:0007669"/>
    <property type="project" value="InterPro"/>
</dbReference>
<evidence type="ECO:0000256" key="2">
    <source>
        <dbReference type="ARBA" id="ARBA00022884"/>
    </source>
</evidence>
<dbReference type="Gene3D" id="1.10.1520.10">
    <property type="entry name" value="Ribonuclease III domain"/>
    <property type="match status" value="1"/>
</dbReference>
<keyword evidence="2 8" id="KW-0694">RNA-binding</keyword>
<dbReference type="PANTHER" id="PTHR11207:SF32">
    <property type="entry name" value="LARGE RIBOSOMAL SUBUNIT PROTEIN ML44"/>
    <property type="match status" value="1"/>
</dbReference>
<evidence type="ECO:0000256" key="3">
    <source>
        <dbReference type="ARBA" id="ARBA00022980"/>
    </source>
</evidence>
<dbReference type="InterPro" id="IPR044444">
    <property type="entry name" value="Ribosomal_mL44_DSRM_metazoa"/>
</dbReference>
<keyword evidence="5" id="KW-0687">Ribonucleoprotein</keyword>
<evidence type="ECO:0000313" key="11">
    <source>
        <dbReference type="EMBL" id="CDO94533.1"/>
    </source>
</evidence>
<comment type="caution">
    <text evidence="11">The sequence shown here is derived from an EMBL/GenBank/DDBJ whole genome shotgun (WGS) entry which is preliminary data.</text>
</comment>
<dbReference type="InterPro" id="IPR014720">
    <property type="entry name" value="dsRBD_dom"/>
</dbReference>
<dbReference type="SUPFAM" id="SSF54768">
    <property type="entry name" value="dsRNA-binding domain-like"/>
    <property type="match status" value="1"/>
</dbReference>
<evidence type="ECO:0000256" key="4">
    <source>
        <dbReference type="ARBA" id="ARBA00023128"/>
    </source>
</evidence>
<dbReference type="PROSITE" id="PS50137">
    <property type="entry name" value="DS_RBD"/>
    <property type="match status" value="1"/>
</dbReference>
<dbReference type="GO" id="GO:0005739">
    <property type="term" value="C:mitochondrion"/>
    <property type="evidence" value="ECO:0007669"/>
    <property type="project" value="TreeGrafter"/>
</dbReference>
<evidence type="ECO:0000256" key="1">
    <source>
        <dbReference type="ARBA" id="ARBA00004173"/>
    </source>
</evidence>
<dbReference type="PROSITE" id="PS50142">
    <property type="entry name" value="RNASE_3_2"/>
    <property type="match status" value="1"/>
</dbReference>
<name>A0A0A8L6K3_9SACH</name>
<dbReference type="OrthoDB" id="67027at2759"/>
<gene>
    <name evidence="11" type="ORF">KLDO_g2796</name>
</gene>
<dbReference type="Proteomes" id="UP000031516">
    <property type="component" value="Unassembled WGS sequence"/>
</dbReference>